<accession>A0ACB5TQI3</accession>
<gene>
    <name evidence="1" type="ORF">Cboi01_000291200</name>
</gene>
<evidence type="ECO:0000313" key="2">
    <source>
        <dbReference type="Proteomes" id="UP001165101"/>
    </source>
</evidence>
<protein>
    <submittedName>
        <fullName evidence="1">Unnamed protein product</fullName>
    </submittedName>
</protein>
<name>A0ACB5TQI3_CANBO</name>
<reference evidence="1" key="1">
    <citation type="submission" date="2023-04" db="EMBL/GenBank/DDBJ databases">
        <title>Candida boidinii NBRC 1967.</title>
        <authorList>
            <person name="Ichikawa N."/>
            <person name="Sato H."/>
            <person name="Tonouchi N."/>
        </authorList>
    </citation>
    <scope>NUCLEOTIDE SEQUENCE</scope>
    <source>
        <strain evidence="1">NBRC 1967</strain>
    </source>
</reference>
<keyword evidence="2" id="KW-1185">Reference proteome</keyword>
<sequence length="352" mass="39230">MSTFKPLKVAIVGTGIFARDSHLPSLKSQPELFEVYSCFNRTKAKAEIFAEKAGIPSERIYNSLEEVFQDENVDLVDALLPVQFNLEAVKLASKYNKNICLEKPIAATLDQAKEILKIVESNSNFKLTILEHWCYFKSIEIIQKNLSKIGKIYSFTYSSTGQFNFNNKYLATSWRTKPEHVGGFLSDGGVHQLALLTGALGEIKSVCAKTRQIRELSGADDLAYTLMETDNGAIGTFTYGSSFGFTDKKNFIQILGDNGSIYYDFSPKSSDTIIVKTGGLNANDELITNEIKIEDEYRSTFREFQVIGNSIKNNNFDGILSTPKVTFHHLAIVDAIVKSSENNGQPTDVFKI</sequence>
<proteinExistence type="predicted"/>
<evidence type="ECO:0000313" key="1">
    <source>
        <dbReference type="EMBL" id="GME92852.1"/>
    </source>
</evidence>
<comment type="caution">
    <text evidence="1">The sequence shown here is derived from an EMBL/GenBank/DDBJ whole genome shotgun (WGS) entry which is preliminary data.</text>
</comment>
<dbReference type="Proteomes" id="UP001165101">
    <property type="component" value="Unassembled WGS sequence"/>
</dbReference>
<dbReference type="EMBL" id="BSXV01001441">
    <property type="protein sequence ID" value="GME92852.1"/>
    <property type="molecule type" value="Genomic_DNA"/>
</dbReference>
<organism evidence="1 2">
    <name type="scientific">Candida boidinii</name>
    <name type="common">Yeast</name>
    <dbReference type="NCBI Taxonomy" id="5477"/>
    <lineage>
        <taxon>Eukaryota</taxon>
        <taxon>Fungi</taxon>
        <taxon>Dikarya</taxon>
        <taxon>Ascomycota</taxon>
        <taxon>Saccharomycotina</taxon>
        <taxon>Pichiomycetes</taxon>
        <taxon>Pichiales</taxon>
        <taxon>Pichiaceae</taxon>
        <taxon>Ogataea</taxon>
        <taxon>Ogataea/Candida clade</taxon>
    </lineage>
</organism>